<dbReference type="EMBL" id="GEVL01006381">
    <property type="protein sequence ID" value="JAU70960.1"/>
    <property type="molecule type" value="Transcribed_RNA"/>
</dbReference>
<keyword evidence="2" id="KW-0812">Transmembrane</keyword>
<evidence type="ECO:0008006" key="4">
    <source>
        <dbReference type="Google" id="ProtNLM"/>
    </source>
</evidence>
<evidence type="ECO:0000256" key="2">
    <source>
        <dbReference type="SAM" id="Phobius"/>
    </source>
</evidence>
<evidence type="ECO:0000313" key="3">
    <source>
        <dbReference type="EMBL" id="JAU70960.1"/>
    </source>
</evidence>
<reference evidence="3" key="1">
    <citation type="submission" date="2016-07" db="EMBL/GenBank/DDBJ databases">
        <title>De novo transcriptome assembly of four accessions of the metal hyperaccumulator plant Noccaea caerulescens.</title>
        <authorList>
            <person name="Blande D."/>
            <person name="Halimaa P."/>
            <person name="Tervahauta A.I."/>
            <person name="Aarts M.G."/>
            <person name="Karenlampi S.O."/>
        </authorList>
    </citation>
    <scope>NUCLEOTIDE SEQUENCE</scope>
</reference>
<gene>
    <name evidence="3" type="ORF">LE_TR7873_c0_g1_i1_g.27203</name>
</gene>
<dbReference type="PANTHER" id="PTHR36595">
    <property type="entry name" value="TRANSMEMBRANE PROTEIN"/>
    <property type="match status" value="1"/>
</dbReference>
<dbReference type="PANTHER" id="PTHR36595:SF1">
    <property type="entry name" value="TRANSMEMBRANE PROTEIN"/>
    <property type="match status" value="1"/>
</dbReference>
<proteinExistence type="predicted"/>
<accession>A0A1J3HUY0</accession>
<dbReference type="AlphaFoldDB" id="A0A1J3HUY0"/>
<feature type="region of interest" description="Disordered" evidence="1">
    <location>
        <begin position="139"/>
        <end position="160"/>
    </location>
</feature>
<sequence length="198" mass="22138">MIDSVLELVNKTFSNSLFMFLFCNFIIILIIIGNYKPGSEDKENPGLQEPILISDTVLSSRSGFEKTMLKSESVLSSKYGFDKSVLKSKSVISSKFVVPASKLGFQEPVLISEPVLSSKPAGPEQTLISKPGLQIMSSGLKSGSDISENEKGRTKQTESFEEKEGEVECVLRRRVEEFISKVNTQWKSENTKYNYLLY</sequence>
<keyword evidence="2" id="KW-1133">Transmembrane helix</keyword>
<organism evidence="3">
    <name type="scientific">Noccaea caerulescens</name>
    <name type="common">Alpine penny-cress</name>
    <name type="synonym">Thlaspi caerulescens</name>
    <dbReference type="NCBI Taxonomy" id="107243"/>
    <lineage>
        <taxon>Eukaryota</taxon>
        <taxon>Viridiplantae</taxon>
        <taxon>Streptophyta</taxon>
        <taxon>Embryophyta</taxon>
        <taxon>Tracheophyta</taxon>
        <taxon>Spermatophyta</taxon>
        <taxon>Magnoliopsida</taxon>
        <taxon>eudicotyledons</taxon>
        <taxon>Gunneridae</taxon>
        <taxon>Pentapetalae</taxon>
        <taxon>rosids</taxon>
        <taxon>malvids</taxon>
        <taxon>Brassicales</taxon>
        <taxon>Brassicaceae</taxon>
        <taxon>Coluteocarpeae</taxon>
        <taxon>Noccaea</taxon>
    </lineage>
</organism>
<evidence type="ECO:0000256" key="1">
    <source>
        <dbReference type="SAM" id="MobiDB-lite"/>
    </source>
</evidence>
<protein>
    <recommendedName>
        <fullName evidence="4">DUF4408 domain-containing protein</fullName>
    </recommendedName>
</protein>
<feature type="transmembrane region" description="Helical" evidence="2">
    <location>
        <begin position="12"/>
        <end position="32"/>
    </location>
</feature>
<name>A0A1J3HUY0_NOCCA</name>
<feature type="compositionally biased region" description="Basic and acidic residues" evidence="1">
    <location>
        <begin position="148"/>
        <end position="160"/>
    </location>
</feature>
<keyword evidence="2" id="KW-0472">Membrane</keyword>